<keyword evidence="2" id="KW-1185">Reference proteome</keyword>
<protein>
    <submittedName>
        <fullName evidence="1">Beta-glucan synthesis-associated</fullName>
    </submittedName>
</protein>
<dbReference type="Proteomes" id="UP000814128">
    <property type="component" value="Unassembled WGS sequence"/>
</dbReference>
<gene>
    <name evidence="1" type="ORF">K488DRAFT_42085</name>
</gene>
<proteinExistence type="predicted"/>
<sequence length="620" mass="66963">MHLSRIASEDSQALASSRGSMILYRLTSYNDADSDHQALLPPRPFSAVRASVASSGESVWSLSSDSKYPSGTLLTQRGALVPYAYDPATDDRPGEDDALHDPLAPSAKASVLGWRGFFNISALILLVGALLVLFIGYPVMRFVWHPPGNSVVASANTAANANGLLPVSNPFAMPQLVDAATPASAKSITGTDGNAYDLVFSDEFETPGRSFYPGDDPYWEAVDLWYGATKDLEWYDPSMITTRGGALIVTMNNTGSHGLTYTSGMLQSWNKFCFTTGYLEMGIVFPGPNWETRGYWPGAWTMGNLGRPGYGGTTDGMWPYTYDSCDVGTFPNQTWANGTGPAAALHSDFSRSTYNFDLSWLPGQRTSACTCSGEDHPGPSNNVGRGAPEIDILEQEHNKTTGSIGGVISQSMQIAPFTHDYLYGNATQDQSIVYNSTISRWNTYRGSAVQQALSQLTTTPEDGFQGFGANPHKYGFEYWSDPKDTSAGYVTWVVDGTPTGRVGASAIGPDPLPTGSGVGQRLISVEPMSIIINLGISQSWQTIDTTTMIFPAELRVEYVRLYQRKGQTNLGCDPSSFPTMDYITRHADVYSNPNLTSWTGDPSFGGAGKTRPKNSAYDGC</sequence>
<evidence type="ECO:0000313" key="2">
    <source>
        <dbReference type="Proteomes" id="UP000814128"/>
    </source>
</evidence>
<reference evidence="1" key="2">
    <citation type="journal article" date="2022" name="New Phytol.">
        <title>Evolutionary transition to the ectomycorrhizal habit in the genomes of a hyperdiverse lineage of mushroom-forming fungi.</title>
        <authorList>
            <person name="Looney B."/>
            <person name="Miyauchi S."/>
            <person name="Morin E."/>
            <person name="Drula E."/>
            <person name="Courty P.E."/>
            <person name="Kohler A."/>
            <person name="Kuo A."/>
            <person name="LaButti K."/>
            <person name="Pangilinan J."/>
            <person name="Lipzen A."/>
            <person name="Riley R."/>
            <person name="Andreopoulos W."/>
            <person name="He G."/>
            <person name="Johnson J."/>
            <person name="Nolan M."/>
            <person name="Tritt A."/>
            <person name="Barry K.W."/>
            <person name="Grigoriev I.V."/>
            <person name="Nagy L.G."/>
            <person name="Hibbett D."/>
            <person name="Henrissat B."/>
            <person name="Matheny P.B."/>
            <person name="Labbe J."/>
            <person name="Martin F.M."/>
        </authorList>
    </citation>
    <scope>NUCLEOTIDE SEQUENCE</scope>
    <source>
        <strain evidence="1">EC-137</strain>
    </source>
</reference>
<accession>A0ACB8QX85</accession>
<organism evidence="1 2">
    <name type="scientific">Vararia minispora EC-137</name>
    <dbReference type="NCBI Taxonomy" id="1314806"/>
    <lineage>
        <taxon>Eukaryota</taxon>
        <taxon>Fungi</taxon>
        <taxon>Dikarya</taxon>
        <taxon>Basidiomycota</taxon>
        <taxon>Agaricomycotina</taxon>
        <taxon>Agaricomycetes</taxon>
        <taxon>Russulales</taxon>
        <taxon>Lachnocladiaceae</taxon>
        <taxon>Vararia</taxon>
    </lineage>
</organism>
<name>A0ACB8QX85_9AGAM</name>
<dbReference type="EMBL" id="MU273476">
    <property type="protein sequence ID" value="KAI0036076.1"/>
    <property type="molecule type" value="Genomic_DNA"/>
</dbReference>
<reference evidence="1" key="1">
    <citation type="submission" date="2021-02" db="EMBL/GenBank/DDBJ databases">
        <authorList>
            <consortium name="DOE Joint Genome Institute"/>
            <person name="Ahrendt S."/>
            <person name="Looney B.P."/>
            <person name="Miyauchi S."/>
            <person name="Morin E."/>
            <person name="Drula E."/>
            <person name="Courty P.E."/>
            <person name="Chicoki N."/>
            <person name="Fauchery L."/>
            <person name="Kohler A."/>
            <person name="Kuo A."/>
            <person name="Labutti K."/>
            <person name="Pangilinan J."/>
            <person name="Lipzen A."/>
            <person name="Riley R."/>
            <person name="Andreopoulos W."/>
            <person name="He G."/>
            <person name="Johnson J."/>
            <person name="Barry K.W."/>
            <person name="Grigoriev I.V."/>
            <person name="Nagy L."/>
            <person name="Hibbett D."/>
            <person name="Henrissat B."/>
            <person name="Matheny P.B."/>
            <person name="Labbe J."/>
            <person name="Martin F."/>
        </authorList>
    </citation>
    <scope>NUCLEOTIDE SEQUENCE</scope>
    <source>
        <strain evidence="1">EC-137</strain>
    </source>
</reference>
<comment type="caution">
    <text evidence="1">The sequence shown here is derived from an EMBL/GenBank/DDBJ whole genome shotgun (WGS) entry which is preliminary data.</text>
</comment>
<evidence type="ECO:0000313" key="1">
    <source>
        <dbReference type="EMBL" id="KAI0036076.1"/>
    </source>
</evidence>